<gene>
    <name evidence="1" type="ORF">SAMN02745132_04886</name>
</gene>
<reference evidence="2" key="1">
    <citation type="submission" date="2017-02" db="EMBL/GenBank/DDBJ databases">
        <authorList>
            <person name="Varghese N."/>
            <person name="Submissions S."/>
        </authorList>
    </citation>
    <scope>NUCLEOTIDE SEQUENCE [LARGE SCALE GENOMIC DNA]</scope>
    <source>
        <strain evidence="2">DSM 22720</strain>
    </source>
</reference>
<proteinExistence type="predicted"/>
<keyword evidence="2" id="KW-1185">Reference proteome</keyword>
<accession>A0A1T4WDB3</accession>
<organism evidence="1 2">
    <name type="scientific">Enterovibrio nigricans DSM 22720</name>
    <dbReference type="NCBI Taxonomy" id="1121868"/>
    <lineage>
        <taxon>Bacteria</taxon>
        <taxon>Pseudomonadati</taxon>
        <taxon>Pseudomonadota</taxon>
        <taxon>Gammaproteobacteria</taxon>
        <taxon>Vibrionales</taxon>
        <taxon>Vibrionaceae</taxon>
        <taxon>Enterovibrio</taxon>
    </lineage>
</organism>
<dbReference type="EMBL" id="FUXU01000207">
    <property type="protein sequence ID" value="SKA75304.1"/>
    <property type="molecule type" value="Genomic_DNA"/>
</dbReference>
<dbReference type="OrthoDB" id="5875803at2"/>
<dbReference type="AlphaFoldDB" id="A0A1T4WDB3"/>
<protein>
    <submittedName>
        <fullName evidence="1">Uncharacterized protein</fullName>
    </submittedName>
</protein>
<name>A0A1T4WDB3_9GAMM</name>
<dbReference type="RefSeq" id="WP_078754828.1">
    <property type="nucleotide sequence ID" value="NZ_FUXU01000207.1"/>
</dbReference>
<evidence type="ECO:0000313" key="2">
    <source>
        <dbReference type="Proteomes" id="UP000190162"/>
    </source>
</evidence>
<evidence type="ECO:0000313" key="1">
    <source>
        <dbReference type="EMBL" id="SKA75304.1"/>
    </source>
</evidence>
<dbReference type="Proteomes" id="UP000190162">
    <property type="component" value="Unassembled WGS sequence"/>
</dbReference>
<sequence>MAQAKINPVRLNWTQEHVARFTQAGFTPAIVQELTSLGELWRFDGLDIVIRSEGTELVWMATLGKGAKHHLDHILATAKRAGAKTVRFHVADVEKAIVRFWRPYHPVEIHGEGFDNGAFRVKLEALP</sequence>